<proteinExistence type="predicted"/>
<organism evidence="1 2">
    <name type="scientific">Portunus trituberculatus</name>
    <name type="common">Swimming crab</name>
    <name type="synonym">Neptunus trituberculatus</name>
    <dbReference type="NCBI Taxonomy" id="210409"/>
    <lineage>
        <taxon>Eukaryota</taxon>
        <taxon>Metazoa</taxon>
        <taxon>Ecdysozoa</taxon>
        <taxon>Arthropoda</taxon>
        <taxon>Crustacea</taxon>
        <taxon>Multicrustacea</taxon>
        <taxon>Malacostraca</taxon>
        <taxon>Eumalacostraca</taxon>
        <taxon>Eucarida</taxon>
        <taxon>Decapoda</taxon>
        <taxon>Pleocyemata</taxon>
        <taxon>Brachyura</taxon>
        <taxon>Eubrachyura</taxon>
        <taxon>Portunoidea</taxon>
        <taxon>Portunidae</taxon>
        <taxon>Portuninae</taxon>
        <taxon>Portunus</taxon>
    </lineage>
</organism>
<protein>
    <submittedName>
        <fullName evidence="1">Uncharacterized protein</fullName>
    </submittedName>
</protein>
<accession>A0A5B7F365</accession>
<dbReference type="Proteomes" id="UP000324222">
    <property type="component" value="Unassembled WGS sequence"/>
</dbReference>
<name>A0A5B7F365_PORTR</name>
<dbReference type="EMBL" id="VSRR010004884">
    <property type="protein sequence ID" value="MPC40992.1"/>
    <property type="molecule type" value="Genomic_DNA"/>
</dbReference>
<reference evidence="1 2" key="1">
    <citation type="submission" date="2019-05" db="EMBL/GenBank/DDBJ databases">
        <title>Another draft genome of Portunus trituberculatus and its Hox gene families provides insights of decapod evolution.</title>
        <authorList>
            <person name="Jeong J.-H."/>
            <person name="Song I."/>
            <person name="Kim S."/>
            <person name="Choi T."/>
            <person name="Kim D."/>
            <person name="Ryu S."/>
            <person name="Kim W."/>
        </authorList>
    </citation>
    <scope>NUCLEOTIDE SEQUENCE [LARGE SCALE GENOMIC DNA]</scope>
    <source>
        <tissue evidence="1">Muscle</tissue>
    </source>
</reference>
<evidence type="ECO:0000313" key="1">
    <source>
        <dbReference type="EMBL" id="MPC40992.1"/>
    </source>
</evidence>
<dbReference type="AlphaFoldDB" id="A0A5B7F365"/>
<evidence type="ECO:0000313" key="2">
    <source>
        <dbReference type="Proteomes" id="UP000324222"/>
    </source>
</evidence>
<gene>
    <name evidence="1" type="ORF">E2C01_034573</name>
</gene>
<sequence>MWNLWRDEVTRLGRWENARPVLAWRGEAGQDQSLPPVLYWAAHLRLLPVVYSRYVMYLRSNKYSVIHCFLMGRATLPPCRRRLPWGAIPLSPLPQHCHPCGLASVARGGVLRSGAILMPQINRDMKFYLIVRLSGLNVARRGAWSLETVMWVAWVRLAGRDGSHDGWCRRGGTVRVGMCE</sequence>
<comment type="caution">
    <text evidence="1">The sequence shown here is derived from an EMBL/GenBank/DDBJ whole genome shotgun (WGS) entry which is preliminary data.</text>
</comment>
<keyword evidence="2" id="KW-1185">Reference proteome</keyword>